<protein>
    <submittedName>
        <fullName evidence="1">Uncharacterized protein</fullName>
    </submittedName>
</protein>
<evidence type="ECO:0000313" key="2">
    <source>
        <dbReference type="Proteomes" id="UP000531659"/>
    </source>
</evidence>
<dbReference type="RefSeq" id="WP_171295938.1">
    <property type="nucleotide sequence ID" value="NZ_CP077618.1"/>
</dbReference>
<organism evidence="1 2">
    <name type="scientific">Clostridium estertheticum</name>
    <dbReference type="NCBI Taxonomy" id="238834"/>
    <lineage>
        <taxon>Bacteria</taxon>
        <taxon>Bacillati</taxon>
        <taxon>Bacillota</taxon>
        <taxon>Clostridia</taxon>
        <taxon>Eubacteriales</taxon>
        <taxon>Clostridiaceae</taxon>
        <taxon>Clostridium</taxon>
    </lineage>
</organism>
<dbReference type="EMBL" id="JABEYB010000003">
    <property type="protein sequence ID" value="NNU75145.1"/>
    <property type="molecule type" value="Genomic_DNA"/>
</dbReference>
<gene>
    <name evidence="1" type="ORF">HLQ16_04300</name>
</gene>
<comment type="caution">
    <text evidence="1">The sequence shown here is derived from an EMBL/GenBank/DDBJ whole genome shotgun (WGS) entry which is preliminary data.</text>
</comment>
<dbReference type="Proteomes" id="UP000531659">
    <property type="component" value="Unassembled WGS sequence"/>
</dbReference>
<evidence type="ECO:0000313" key="1">
    <source>
        <dbReference type="EMBL" id="NNU75145.1"/>
    </source>
</evidence>
<reference evidence="1 2" key="1">
    <citation type="submission" date="2020-05" db="EMBL/GenBank/DDBJ databases">
        <title>Complete genome of Clostridium estertheticum subspecies estertheticum, isolated from Vacuum packed lamb meat from New Zealand imported to Switzerland.</title>
        <authorList>
            <person name="Wambui J."/>
            <person name="Stevens M.J.A."/>
            <person name="Stephan R."/>
        </authorList>
    </citation>
    <scope>NUCLEOTIDE SEQUENCE [LARGE SCALE GENOMIC DNA]</scope>
    <source>
        <strain evidence="1 2">CEST001</strain>
    </source>
</reference>
<sequence length="50" mass="5972">MGCYKKININLKLNEPFSRYIYLISVKQKEVALQFAKKGRKSIEQGYIYR</sequence>
<name>A0A7Y3SU60_9CLOT</name>
<accession>A0A7Y3SU60</accession>
<dbReference type="AlphaFoldDB" id="A0A7Y3SU60"/>
<proteinExistence type="predicted"/>